<evidence type="ECO:0000256" key="1">
    <source>
        <dbReference type="SAM" id="Phobius"/>
    </source>
</evidence>
<accession>A0A8T9VZZ8</accession>
<sequence>MPQMSPLWWEMLFILFISSFMIMNMIIFYNKILSPTKYSEGSNPKINQFKWKW</sequence>
<proteinExistence type="predicted"/>
<keyword evidence="1" id="KW-0472">Membrane</keyword>
<feature type="transmembrane region" description="Helical" evidence="1">
    <location>
        <begin position="6"/>
        <end position="29"/>
    </location>
</feature>
<protein>
    <submittedName>
        <fullName evidence="2">ATPase subunit 8</fullName>
    </submittedName>
</protein>
<keyword evidence="1" id="KW-1133">Transmembrane helix</keyword>
<name>A0A8T9VZZ8_9HEMI</name>
<keyword evidence="2" id="KW-0496">Mitochondrion</keyword>
<evidence type="ECO:0000313" key="2">
    <source>
        <dbReference type="EMBL" id="UPI55367.1"/>
    </source>
</evidence>
<reference evidence="2" key="1">
    <citation type="journal article" date="2022" name="Cladistics">
        <title>Diversification of the phytophagous lineages of true bugs (Insecta: Hemiptera: Heteroptera) shortly after that of the flowering plants.</title>
        <authorList>
            <person name="Ye F."/>
            <person name="Kment P."/>
            <person name="Redei D."/>
            <person name="Luo J.Y."/>
            <person name="Wang Y.H."/>
            <person name="Kuechler S.M."/>
            <person name="Zhang W.W."/>
            <person name="Chen P.P."/>
            <person name="Wu H.Y."/>
            <person name="Wu Y.Z."/>
            <person name="Sun X.Y."/>
            <person name="Ding L."/>
            <person name="Wang Y.R."/>
            <person name="Xie Q."/>
        </authorList>
    </citation>
    <scope>NUCLEOTIDE SEQUENCE</scope>
</reference>
<keyword evidence="1" id="KW-0812">Transmembrane</keyword>
<dbReference type="AlphaFoldDB" id="A0A8T9VZZ8"/>
<dbReference type="EMBL" id="MW619724">
    <property type="protein sequence ID" value="UPI55367.1"/>
    <property type="molecule type" value="Genomic_DNA"/>
</dbReference>
<organism evidence="2">
    <name type="scientific">Manocoreus sp</name>
    <dbReference type="NCBI Taxonomy" id="2931905"/>
    <lineage>
        <taxon>Eukaryota</taxon>
        <taxon>Metazoa</taxon>
        <taxon>Ecdysozoa</taxon>
        <taxon>Arthropoda</taxon>
        <taxon>Hexapoda</taxon>
        <taxon>Insecta</taxon>
        <taxon>Pterygota</taxon>
        <taxon>Neoptera</taxon>
        <taxon>Paraneoptera</taxon>
        <taxon>Hemiptera</taxon>
        <taxon>Heteroptera</taxon>
        <taxon>Panheteroptera</taxon>
        <taxon>Pentatomomorpha</taxon>
        <taxon>Coreoidea</taxon>
        <taxon>Coreidae</taxon>
        <taxon>Coreinae</taxon>
        <taxon>Manocoreus</taxon>
    </lineage>
</organism>
<geneLocation type="mitochondrion" evidence="2"/>